<protein>
    <submittedName>
        <fullName evidence="1">Uncharacterized protein</fullName>
    </submittedName>
</protein>
<dbReference type="EMBL" id="SRZC01000015">
    <property type="protein sequence ID" value="TGX81583.1"/>
    <property type="molecule type" value="Genomic_DNA"/>
</dbReference>
<comment type="caution">
    <text evidence="1">The sequence shown here is derived from an EMBL/GenBank/DDBJ whole genome shotgun (WGS) entry which is preliminary data.</text>
</comment>
<keyword evidence="2" id="KW-1185">Reference proteome</keyword>
<name>A0AC61QP90_9BACT</name>
<organism evidence="1 2">
    <name type="scientific">Palleniella muris</name>
    <dbReference type="NCBI Taxonomy" id="3038145"/>
    <lineage>
        <taxon>Bacteria</taxon>
        <taxon>Pseudomonadati</taxon>
        <taxon>Bacteroidota</taxon>
        <taxon>Bacteroidia</taxon>
        <taxon>Bacteroidales</taxon>
        <taxon>Prevotellaceae</taxon>
        <taxon>Palleniella</taxon>
    </lineage>
</organism>
<evidence type="ECO:0000313" key="1">
    <source>
        <dbReference type="EMBL" id="TGX81583.1"/>
    </source>
</evidence>
<proteinExistence type="predicted"/>
<gene>
    <name evidence="1" type="ORF">E5358_09825</name>
</gene>
<dbReference type="Proteomes" id="UP000308886">
    <property type="component" value="Unassembled WGS sequence"/>
</dbReference>
<evidence type="ECO:0000313" key="2">
    <source>
        <dbReference type="Proteomes" id="UP000308886"/>
    </source>
</evidence>
<accession>A0AC61QP90</accession>
<sequence>MSNHLIIGLGGTGGKVLREFRKRVYEEFRSNDPCHGVFLDYVYVDSSPADLNDRSGWKVIGKSVHLGEAQKVNINGMNASVLQNLGMYPGMQSFINGNDKSLMDRHMGPLITAGIGGQRRRLGRMLLANNLSDSANQSNLNNVIHNAVVRLQSASGDNDVTFHICAGLAGGTGSGSIVDVIAQIRKQYPYQESTRAFKIRLFVYMPERNMVYANHDSGFYQANGYAALQELNAISTGYYAPVDITGEKDVYTQEVRKLMERQESFEAAYIYSNVNEAGKMLDLSHGLPASVADFMFQTIVAANMIGGAGKMARLVGCENDGAGPEQDQSGAKTRSRKFLSFGISRIEYPESEINEYMVYNYAIQAARQLTYDMWQEGIGYGERSIEEVGAGFLDEIKNPTNRERFKLANSYITLGRPIIESSSTKRWKDLTTTWEDRTQQDAGLVQSQYEKKQWFAEFTTLIDAYYADGFRSHGVVKFYDIQRQEIKAYARNIRRVIEKILFDEWTSGGKDSKSILAIERYAQLLRTDCNDRIDTFKRQIGNMEAELEEYSAAVKAADTAWNNIGWLKDALTNAASKVFAQYKTAKCNYYTTSTRIQAYLYGITLLQEIIVELGNMIEGVQAFKNELNDILSQVVVQAGTKCQVNAVQDDAIIKKYDPEKIQQLGKLYATNFEYQSGNAAEIRAKMVANLGEDGEHTFANLYDSIDQETAMGIILDVCTKNARAAMDDSAKNDPMMKMVGVNILDKLKVELNTEEKIEAFVKSCVNWARSYVQFNPEETGKVIAGNSGKMMPMVQVALPKAESDSTEAFRNKLLDAFVQNVPGFVPNLDTDLSINYKPNQMVVVCANAGFPLRYLENMKTLKQKYDQLLASPEGELNRMVLHTTSFAKPLPSLFEQSAVDLMEKAKRQLMLAFAFQIVKQCQDPVTGESFYALRVPDGDFGDSWNKLAKDFKSCLEALSQNFKNFTLVEEQVAAELKIQARSNEQKASMRKAVGAVVKQVILPTMCENNEFDPTYLKYRDLAKDIFNTELKEL</sequence>
<reference evidence="1" key="1">
    <citation type="submission" date="2019-04" db="EMBL/GenBank/DDBJ databases">
        <title>Microbes associate with the intestines of laboratory mice.</title>
        <authorList>
            <person name="Navarre W."/>
            <person name="Wong E."/>
            <person name="Huang K."/>
            <person name="Tropini C."/>
            <person name="Ng K."/>
            <person name="Yu B."/>
        </authorList>
    </citation>
    <scope>NUCLEOTIDE SEQUENCE</scope>
    <source>
        <strain evidence="1">NM73_A23</strain>
    </source>
</reference>